<dbReference type="KEGG" id="mrd:Mrad2831_1385"/>
<evidence type="ECO:0000313" key="3">
    <source>
        <dbReference type="Proteomes" id="UP000006589"/>
    </source>
</evidence>
<protein>
    <recommendedName>
        <fullName evidence="1">Insertion element IS402-like domain-containing protein</fullName>
    </recommendedName>
</protein>
<gene>
    <name evidence="2" type="ordered locus">Mrad2831_1385</name>
</gene>
<dbReference type="HOGENOM" id="CLU_2220077_0_0_5"/>
<proteinExistence type="predicted"/>
<dbReference type="EMBL" id="CP001001">
    <property type="protein sequence ID" value="ACB23380.1"/>
    <property type="molecule type" value="Genomic_DNA"/>
</dbReference>
<sequence>MDALLPGDLWAVVEPLLPPEPGKLMDGRPRVADRAGAAGIVLVRRAGPPWRHLPRAGVGRGGKTRGRRPGVWQAPRVWAALHRAMLACALVCHAQAERFCPCLQIS</sequence>
<organism evidence="2 3">
    <name type="scientific">Methylobacterium radiotolerans (strain ATCC 27329 / DSM 1819 / JCM 2831 / NBRC 15690 / NCIMB 10815 / 0-1)</name>
    <dbReference type="NCBI Taxonomy" id="426355"/>
    <lineage>
        <taxon>Bacteria</taxon>
        <taxon>Pseudomonadati</taxon>
        <taxon>Pseudomonadota</taxon>
        <taxon>Alphaproteobacteria</taxon>
        <taxon>Hyphomicrobiales</taxon>
        <taxon>Methylobacteriaceae</taxon>
        <taxon>Methylobacterium</taxon>
    </lineage>
</organism>
<evidence type="ECO:0000313" key="2">
    <source>
        <dbReference type="EMBL" id="ACB23380.1"/>
    </source>
</evidence>
<name>B1M3T1_METRJ</name>
<dbReference type="InterPro" id="IPR025161">
    <property type="entry name" value="IS402-like_dom"/>
</dbReference>
<reference evidence="2 3" key="1">
    <citation type="submission" date="2008-03" db="EMBL/GenBank/DDBJ databases">
        <title>Complete sequence of chromosome of Methylobacterium radiotolerans JCM 2831.</title>
        <authorList>
            <consortium name="US DOE Joint Genome Institute"/>
            <person name="Copeland A."/>
            <person name="Lucas S."/>
            <person name="Lapidus A."/>
            <person name="Glavina del Rio T."/>
            <person name="Dalin E."/>
            <person name="Tice H."/>
            <person name="Bruce D."/>
            <person name="Goodwin L."/>
            <person name="Pitluck S."/>
            <person name="Kiss H."/>
            <person name="Brettin T."/>
            <person name="Detter J.C."/>
            <person name="Han C."/>
            <person name="Kuske C.R."/>
            <person name="Schmutz J."/>
            <person name="Larimer F."/>
            <person name="Land M."/>
            <person name="Hauser L."/>
            <person name="Kyrpides N."/>
            <person name="Mikhailova N."/>
            <person name="Marx C.J."/>
            <person name="Richardson P."/>
        </authorList>
    </citation>
    <scope>NUCLEOTIDE SEQUENCE [LARGE SCALE GENOMIC DNA]</scope>
    <source>
        <strain evidence="3">ATCC 27329 / DSM 1819 / JCM 2831 / NBRC 15690 / NCIMB 10815 / 0-1</strain>
    </source>
</reference>
<dbReference type="AlphaFoldDB" id="B1M3T1"/>
<dbReference type="Pfam" id="PF13340">
    <property type="entry name" value="DUF4096"/>
    <property type="match status" value="1"/>
</dbReference>
<dbReference type="STRING" id="426355.Mrad2831_1385"/>
<feature type="domain" description="Insertion element IS402-like" evidence="1">
    <location>
        <begin position="8"/>
        <end position="82"/>
    </location>
</feature>
<dbReference type="OrthoDB" id="4546548at2"/>
<dbReference type="eggNOG" id="COG3293">
    <property type="taxonomic scope" value="Bacteria"/>
</dbReference>
<accession>B1M3T1</accession>
<evidence type="ECO:0000259" key="1">
    <source>
        <dbReference type="Pfam" id="PF13340"/>
    </source>
</evidence>
<dbReference type="Proteomes" id="UP000006589">
    <property type="component" value="Chromosome"/>
</dbReference>